<dbReference type="Gene3D" id="1.20.1640.10">
    <property type="entry name" value="Multidrug efflux transporter AcrB transmembrane domain"/>
    <property type="match status" value="2"/>
</dbReference>
<evidence type="ECO:0000256" key="6">
    <source>
        <dbReference type="ARBA" id="ARBA00022989"/>
    </source>
</evidence>
<keyword evidence="4" id="KW-1003">Cell membrane</keyword>
<dbReference type="Gene3D" id="3.30.70.1440">
    <property type="entry name" value="Multidrug efflux transporter AcrB pore domain"/>
    <property type="match status" value="1"/>
</dbReference>
<dbReference type="SUPFAM" id="SSF82714">
    <property type="entry name" value="Multidrug efflux transporter AcrB TolC docking domain, DN and DC subdomains"/>
    <property type="match status" value="2"/>
</dbReference>
<sequence length="1042" mass="111164">MIARIIDWSIRHRALVLLAAALLCGAALLSLRTLPLDALPDLSDTQVIVKTDYPGQPPQLVEDQVTYPLASALLSIPDAEAVRGFSMYGQSYVYIVFRDGVAPAVARARVTEQLNQARDRMPAGITPALGPDASGVGWILAYSLEDSTGQVPLDRLKALQDYYLAPELRAIPGVAEIASLGGKSRQYEIQPDPQKLAALGLTVAEIAAAVRDSNQAIEGGAFELARSRLVVRAGGLLRTPEDLLDVPLPVNTDGGTVRLRDVARVATVPRPSEGAVDIDGHGDAASAIVVMRQGQNTLATIERVKARLTQLQGGLPAGVRVSLEYDRSGLILRAIDTLRGKLLEESLAVALVCIVFLLHLRSSLTAIVTLPVGILGALLVLRWQGSTANIMSLGGIAIAVGAMVDAAIVMVEAMHRRLEKEPDPPAARRWVIVRESAIEVGPSLFFSLLIIAVSFLPIFALQGQEARLFFPLAFTKTYAMAFAAVLAITLTPVLMGYAVRGKIRPEARNPVSRALRAVYAPMLFGTLRHARIALGAGLVLVLGAAWPLAQVGSEFMPPLDEGDLLYMPTTLPSVSAAEAQHILQLTNRMMLQVPEVEHVFGKVGRSDSATDPAPLSMIETTIRLKPRAQWPAGTTVTDVIAKLDAAVQVPGLTNSWGYPIRTRIDMVSTGIRSQFALKISGPTLAGIDAMAADVQAVLHGVPGTRSVFAERAGSGRYVDIDFDRGALGRLGIGMADVQAAIEGMLGGQQLTMLVDGRERVPVTMRLPAWLRETPEAIGALPLRTPTGARVPLREVARVRIADGPTEVKSENAKLVGYVFVDVADADIGGYYRRARAALDAANLRHPGHAATWTGQYLQFEHAAANLAAIGAATAALVLALLYIHFRSARRVLLVTLCLPAAVAGGLWLVWLLGFQMSVAVVIGFIALAGVATEFGVVMVLYLDQAVQRWVLQGRPLGRTGFYRALVGGALLRLRPKAMTVSVILAGLLPVMLSDATGTDVMQRIAAPLIGGMLSAPLFSLLLMPALYAWLFDPSRAANKVAV</sequence>
<feature type="transmembrane region" description="Helical" evidence="8">
    <location>
        <begin position="532"/>
        <end position="549"/>
    </location>
</feature>
<dbReference type="Pfam" id="PF00873">
    <property type="entry name" value="ACR_tran"/>
    <property type="match status" value="1"/>
</dbReference>
<organism evidence="9 10">
    <name type="scientific">Cupriavidus pampae</name>
    <dbReference type="NCBI Taxonomy" id="659251"/>
    <lineage>
        <taxon>Bacteria</taxon>
        <taxon>Pseudomonadati</taxon>
        <taxon>Pseudomonadota</taxon>
        <taxon>Betaproteobacteria</taxon>
        <taxon>Burkholderiales</taxon>
        <taxon>Burkholderiaceae</taxon>
        <taxon>Cupriavidus</taxon>
    </lineage>
</organism>
<reference evidence="9 10" key="1">
    <citation type="submission" date="2021-08" db="EMBL/GenBank/DDBJ databases">
        <authorList>
            <person name="Peeters C."/>
        </authorList>
    </citation>
    <scope>NUCLEOTIDE SEQUENCE [LARGE SCALE GENOMIC DNA]</scope>
    <source>
        <strain evidence="9 10">LMG 32289</strain>
    </source>
</reference>
<evidence type="ECO:0000256" key="5">
    <source>
        <dbReference type="ARBA" id="ARBA00022692"/>
    </source>
</evidence>
<feature type="transmembrane region" description="Helical" evidence="8">
    <location>
        <begin position="1004"/>
        <end position="1030"/>
    </location>
</feature>
<dbReference type="EMBL" id="CAJZAG010000013">
    <property type="protein sequence ID" value="CAG9184549.1"/>
    <property type="molecule type" value="Genomic_DNA"/>
</dbReference>
<feature type="transmembrane region" description="Helical" evidence="8">
    <location>
        <begin position="973"/>
        <end position="992"/>
    </location>
</feature>
<keyword evidence="6 8" id="KW-1133">Transmembrane helix</keyword>
<keyword evidence="5 8" id="KW-0812">Transmembrane</keyword>
<comment type="subcellular location">
    <subcellularLocation>
        <location evidence="1">Cell membrane</location>
        <topology evidence="1">Multi-pass membrane protein</topology>
    </subcellularLocation>
</comment>
<dbReference type="InterPro" id="IPR004763">
    <property type="entry name" value="CusA-like"/>
</dbReference>
<dbReference type="Gene3D" id="3.30.2090.10">
    <property type="entry name" value="Multidrug efflux transporter AcrB TolC docking domain, DN and DC subdomains"/>
    <property type="match status" value="2"/>
</dbReference>
<dbReference type="InterPro" id="IPR001036">
    <property type="entry name" value="Acrflvin-R"/>
</dbReference>
<evidence type="ECO:0000313" key="10">
    <source>
        <dbReference type="Proteomes" id="UP000706525"/>
    </source>
</evidence>
<dbReference type="Gene3D" id="3.30.70.1320">
    <property type="entry name" value="Multidrug efflux transporter AcrB pore domain like"/>
    <property type="match status" value="1"/>
</dbReference>
<dbReference type="SUPFAM" id="SSF82693">
    <property type="entry name" value="Multidrug efflux transporter AcrB pore domain, PN1, PN2, PC1 and PC2 subdomains"/>
    <property type="match status" value="2"/>
</dbReference>
<keyword evidence="7 8" id="KW-0472">Membrane</keyword>
<dbReference type="PANTHER" id="PTHR32063">
    <property type="match status" value="1"/>
</dbReference>
<keyword evidence="10" id="KW-1185">Reference proteome</keyword>
<comment type="caution">
    <text evidence="9">The sequence shown here is derived from an EMBL/GenBank/DDBJ whole genome shotgun (WGS) entry which is preliminary data.</text>
</comment>
<dbReference type="PANTHER" id="PTHR32063:SF19">
    <property type="entry name" value="CATION EFFLUX SYSTEM PROTEIN CUSA"/>
    <property type="match status" value="1"/>
</dbReference>
<feature type="transmembrane region" description="Helical" evidence="8">
    <location>
        <begin position="891"/>
        <end position="912"/>
    </location>
</feature>
<name>A0ABM8XVX3_9BURK</name>
<dbReference type="Gene3D" id="3.30.70.1430">
    <property type="entry name" value="Multidrug efflux transporter AcrB pore domain"/>
    <property type="match status" value="2"/>
</dbReference>
<dbReference type="PRINTS" id="PR00702">
    <property type="entry name" value="ACRIFLAVINRP"/>
</dbReference>
<evidence type="ECO:0000256" key="7">
    <source>
        <dbReference type="ARBA" id="ARBA00023136"/>
    </source>
</evidence>
<keyword evidence="3" id="KW-0813">Transport</keyword>
<feature type="transmembrane region" description="Helical" evidence="8">
    <location>
        <begin position="918"/>
        <end position="942"/>
    </location>
</feature>
<protein>
    <submittedName>
        <fullName evidence="9">Cation efflux system protein CusA</fullName>
    </submittedName>
</protein>
<feature type="transmembrane region" description="Helical" evidence="8">
    <location>
        <begin position="478"/>
        <end position="499"/>
    </location>
</feature>
<dbReference type="InterPro" id="IPR027463">
    <property type="entry name" value="AcrB_DN_DC_subdom"/>
</dbReference>
<dbReference type="Proteomes" id="UP000706525">
    <property type="component" value="Unassembled WGS sequence"/>
</dbReference>
<feature type="transmembrane region" description="Helical" evidence="8">
    <location>
        <begin position="437"/>
        <end position="458"/>
    </location>
</feature>
<evidence type="ECO:0000256" key="1">
    <source>
        <dbReference type="ARBA" id="ARBA00004651"/>
    </source>
</evidence>
<proteinExistence type="inferred from homology"/>
<evidence type="ECO:0000313" key="9">
    <source>
        <dbReference type="EMBL" id="CAG9184549.1"/>
    </source>
</evidence>
<evidence type="ECO:0000256" key="8">
    <source>
        <dbReference type="SAM" id="Phobius"/>
    </source>
</evidence>
<dbReference type="NCBIfam" id="TIGR00914">
    <property type="entry name" value="2A0601"/>
    <property type="match status" value="1"/>
</dbReference>
<evidence type="ECO:0000256" key="4">
    <source>
        <dbReference type="ARBA" id="ARBA00022475"/>
    </source>
</evidence>
<comment type="similarity">
    <text evidence="2">Belongs to the resistance-nodulation-cell division (RND) (TC 2.A.6) family.</text>
</comment>
<feature type="transmembrane region" description="Helical" evidence="8">
    <location>
        <begin position="342"/>
        <end position="360"/>
    </location>
</feature>
<feature type="transmembrane region" description="Helical" evidence="8">
    <location>
        <begin position="367"/>
        <end position="384"/>
    </location>
</feature>
<dbReference type="RefSeq" id="WP_223994345.1">
    <property type="nucleotide sequence ID" value="NZ_CAJZAG010000013.1"/>
</dbReference>
<feature type="transmembrane region" description="Helical" evidence="8">
    <location>
        <begin position="863"/>
        <end position="884"/>
    </location>
</feature>
<evidence type="ECO:0000256" key="2">
    <source>
        <dbReference type="ARBA" id="ARBA00010942"/>
    </source>
</evidence>
<feature type="transmembrane region" description="Helical" evidence="8">
    <location>
        <begin position="390"/>
        <end position="411"/>
    </location>
</feature>
<evidence type="ECO:0000256" key="3">
    <source>
        <dbReference type="ARBA" id="ARBA00022448"/>
    </source>
</evidence>
<dbReference type="SUPFAM" id="SSF82866">
    <property type="entry name" value="Multidrug efflux transporter AcrB transmembrane domain"/>
    <property type="match status" value="2"/>
</dbReference>
<accession>A0ABM8XVX3</accession>
<gene>
    <name evidence="9" type="primary">cusA_1</name>
    <name evidence="9" type="ORF">LMG32289_05646</name>
</gene>